<dbReference type="Pfam" id="PF13731">
    <property type="entry name" value="WxL"/>
    <property type="match status" value="1"/>
</dbReference>
<feature type="region of interest" description="Disordered" evidence="1">
    <location>
        <begin position="792"/>
        <end position="816"/>
    </location>
</feature>
<dbReference type="Pfam" id="PF20585">
    <property type="entry name" value="Pectate_lyase_5"/>
    <property type="match status" value="1"/>
</dbReference>
<proteinExistence type="predicted"/>
<dbReference type="AlphaFoldDB" id="K8E6F4"/>
<protein>
    <submittedName>
        <fullName evidence="3">Cell surface domain protein</fullName>
    </submittedName>
</protein>
<dbReference type="Proteomes" id="UP000000212">
    <property type="component" value="Chromosome"/>
</dbReference>
<accession>K8E6F4</accession>
<dbReference type="EMBL" id="HE999757">
    <property type="protein sequence ID" value="CCO12382.2"/>
    <property type="molecule type" value="Genomic_DNA"/>
</dbReference>
<sequence length="992" mass="107134">MNKRKLAHLIGVTVLICSVLIPSVIDFSREQKTASATGNPTEVAIEAVEESETEIAKQPNFHFIETQINEEIHRVVKIQIESDMPVTEVAVQLPSEAKVQDALLLEGQSYQANEEGQTILSQTMETKSLELPVVFDTAGEYQVSIVSNDESTVSATINITAGETSIVTEEPLESETDASSEILEVEVGIENASIPETETPLNNEEISRADENGVQDVATWVEFIRAFVDPTVTIINVIDDFATPSNPRLDLTTVTTGDTGNFTGGLSGVYLSVPNISRSLVIEGNNHQIDFKAVALCFLDTTANVNSPWDVELKDLEIYHGNYYGPVTFFNLSTNNQRLSTITYNNITNIGNQLIHSPMSHVQIKGVTSSIQQENYTSNFGAWRIYGTNQTNIFVSKMTMLKDSELVLATIGAGNIDLGYDSNGELLLEDGSKITATANGTSGEANGVNILIRSGSVTAGENSKISLVPQLNSSAISLLAIGASLNIGKNANVEIQSNGRSTNINNNNTNIIWLGAGSLVQIDEGGRLAIDAINQGSTVSNVIHASGSAATLIVGKDSVLDIKSDSISQNQHLIKFALASGTFQFSDAKKINLQRTGIGGTGSNSGLISMGGSTGVLDVDVQSVKQWSNGNLSEEADYNWTPIFNLHVGFTGTVMRLDSVSSISQETVDSFRANFTTQNVQRILFEKIPDVNVTINELSEDKTLEISHVITGIANPGSVIRFTGDAAIPTGTIPSPDMNSIETYHVQADVNGEYRYELPADSYFTVGNTVTAYAFLEGKSDTDSTVVQERLAPPNPLDPLNPDLEVDPENKPNLPEEQGQLSIDFISQFNFGTQSISTQDKTYYVNSQRLLNEDGTVNNTEERPNFVQVSDRRPSNQRGGWELSLSQESQFSTSGGKELVGAQLQLANAELISPQENSKPSFVETLQNLIPGVRQPLIIAEGDEGQGTWVYRFGDSTTGSESVKLQVPKGSNPNAESYSTTLNWELSAIPGN</sequence>
<evidence type="ECO:0000313" key="3">
    <source>
        <dbReference type="EMBL" id="CCO12382.2"/>
    </source>
</evidence>
<dbReference type="eggNOG" id="COG5492">
    <property type="taxonomic scope" value="Bacteria"/>
</dbReference>
<dbReference type="RefSeq" id="WP_015077393.1">
    <property type="nucleotide sequence ID" value="NC_019425.2"/>
</dbReference>
<organism evidence="3 4">
    <name type="scientific">Carnobacterium maltaromaticum LMA28</name>
    <dbReference type="NCBI Taxonomy" id="1234679"/>
    <lineage>
        <taxon>Bacteria</taxon>
        <taxon>Bacillati</taxon>
        <taxon>Bacillota</taxon>
        <taxon>Bacilli</taxon>
        <taxon>Lactobacillales</taxon>
        <taxon>Carnobacteriaceae</taxon>
        <taxon>Carnobacterium</taxon>
    </lineage>
</organism>
<name>K8E6F4_CARML</name>
<gene>
    <name evidence="3" type="ORF">BN424_2961</name>
</gene>
<dbReference type="KEGG" id="cml:BN424_2961"/>
<evidence type="ECO:0000313" key="4">
    <source>
        <dbReference type="Proteomes" id="UP000000212"/>
    </source>
</evidence>
<evidence type="ECO:0000256" key="1">
    <source>
        <dbReference type="SAM" id="MobiDB-lite"/>
    </source>
</evidence>
<dbReference type="HOGENOM" id="CLU_005245_0_0_9"/>
<dbReference type="STRING" id="1234679.BN424_2961"/>
<reference evidence="4" key="1">
    <citation type="journal article" date="2013" name="Genome Announc.">
        <title>Complete Chromosome Sequence of Carnobacterium maltaromaticum LMA 28.</title>
        <authorList>
            <person name="Cailliez-Grimal C."/>
            <person name="Chaillou S."/>
            <person name="Anba-Mondoloni J."/>
            <person name="Loux V."/>
            <person name="Afzal M.I."/>
            <person name="Rahman A."/>
            <person name="Kergourlay G."/>
            <person name="Champomier-Verges M.C."/>
            <person name="Zagorec M."/>
            <person name="Dalgaard P."/>
            <person name="Leisner J.J."/>
            <person name="Prevost H."/>
            <person name="Revol-Junelles A.M."/>
            <person name="Borges F."/>
        </authorList>
    </citation>
    <scope>NUCLEOTIDE SEQUENCE</scope>
    <source>
        <strain evidence="4">LMA28</strain>
    </source>
</reference>
<dbReference type="InterPro" id="IPR027994">
    <property type="entry name" value="WxL_dom"/>
</dbReference>
<keyword evidence="4" id="KW-1185">Reference proteome</keyword>
<dbReference type="InterPro" id="IPR046776">
    <property type="entry name" value="Pectate_lyase_5"/>
</dbReference>
<evidence type="ECO:0000259" key="2">
    <source>
        <dbReference type="Pfam" id="PF13731"/>
    </source>
</evidence>
<dbReference type="OrthoDB" id="2365040at2"/>
<feature type="domain" description="WxL" evidence="2">
    <location>
        <begin position="779"/>
        <end position="990"/>
    </location>
</feature>